<name>A0ABQ9ZQ95_9CRUS</name>
<comment type="caution">
    <text evidence="2">The sequence shown here is derived from an EMBL/GenBank/DDBJ whole genome shotgun (WGS) entry which is preliminary data.</text>
</comment>
<protein>
    <submittedName>
        <fullName evidence="2">Uncharacterized protein</fullName>
    </submittedName>
</protein>
<dbReference type="Proteomes" id="UP001234178">
    <property type="component" value="Unassembled WGS sequence"/>
</dbReference>
<evidence type="ECO:0000313" key="3">
    <source>
        <dbReference type="Proteomes" id="UP001234178"/>
    </source>
</evidence>
<proteinExistence type="predicted"/>
<evidence type="ECO:0000256" key="1">
    <source>
        <dbReference type="SAM" id="MobiDB-lite"/>
    </source>
</evidence>
<keyword evidence="3" id="KW-1185">Reference proteome</keyword>
<gene>
    <name evidence="2" type="ORF">OUZ56_030084</name>
</gene>
<feature type="region of interest" description="Disordered" evidence="1">
    <location>
        <begin position="259"/>
        <end position="284"/>
    </location>
</feature>
<evidence type="ECO:0000313" key="2">
    <source>
        <dbReference type="EMBL" id="KAK4015094.1"/>
    </source>
</evidence>
<reference evidence="2 3" key="1">
    <citation type="journal article" date="2023" name="Nucleic Acids Res.">
        <title>The hologenome of Daphnia magna reveals possible DNA methylation and microbiome-mediated evolution of the host genome.</title>
        <authorList>
            <person name="Chaturvedi A."/>
            <person name="Li X."/>
            <person name="Dhandapani V."/>
            <person name="Marshall H."/>
            <person name="Kissane S."/>
            <person name="Cuenca-Cambronero M."/>
            <person name="Asole G."/>
            <person name="Calvet F."/>
            <person name="Ruiz-Romero M."/>
            <person name="Marangio P."/>
            <person name="Guigo R."/>
            <person name="Rago D."/>
            <person name="Mirbahai L."/>
            <person name="Eastwood N."/>
            <person name="Colbourne J.K."/>
            <person name="Zhou J."/>
            <person name="Mallon E."/>
            <person name="Orsini L."/>
        </authorList>
    </citation>
    <scope>NUCLEOTIDE SEQUENCE [LARGE SCALE GENOMIC DNA]</scope>
    <source>
        <strain evidence="2">LRV0_1</strain>
    </source>
</reference>
<dbReference type="EMBL" id="JAOYFB010000005">
    <property type="protein sequence ID" value="KAK4015094.1"/>
    <property type="molecule type" value="Genomic_DNA"/>
</dbReference>
<accession>A0ABQ9ZQ95</accession>
<organism evidence="2 3">
    <name type="scientific">Daphnia magna</name>
    <dbReference type="NCBI Taxonomy" id="35525"/>
    <lineage>
        <taxon>Eukaryota</taxon>
        <taxon>Metazoa</taxon>
        <taxon>Ecdysozoa</taxon>
        <taxon>Arthropoda</taxon>
        <taxon>Crustacea</taxon>
        <taxon>Branchiopoda</taxon>
        <taxon>Diplostraca</taxon>
        <taxon>Cladocera</taxon>
        <taxon>Anomopoda</taxon>
        <taxon>Daphniidae</taxon>
        <taxon>Daphnia</taxon>
    </lineage>
</organism>
<sequence length="300" mass="34753">MSSPNFPRGRLGLRAKFGNFNYPDDRVDFHYYDFDGYYAEHRSRERHGNGDFESGGIEFTEDMPEEIIDDWYEEEEQGDHRRPWRPRNEVRISARSDETMDRLSTDRIEAACSITEPETLPAVPAHQPDRETGQAAEMIHLKCCSLQAALQQWGRAFAHISRKRRESVVNATDPRIDHLLKDDNVFSGNKEARELLFTGSFLELMLREANQDETLAKRDRAEAAAAHGRRNPVRSVRRIQLTDSATRQDQFCERQNVEPGRARGRRGFCDPRGGRARGNPSRSQYSANTLMTFRCQRRYK</sequence>